<accession>C0NLW9</accession>
<keyword evidence="2" id="KW-1185">Reference proteome</keyword>
<gene>
    <name evidence="1" type="ORF">HCBG_04499</name>
</gene>
<protein>
    <submittedName>
        <fullName evidence="1">Uncharacterized protein</fullName>
    </submittedName>
</protein>
<proteinExistence type="predicted"/>
<organism evidence="1 2">
    <name type="scientific">Ajellomyces capsulatus (strain G186AR / H82 / ATCC MYA-2454 / RMSCC 2432)</name>
    <name type="common">Darling's disease fungus</name>
    <name type="synonym">Histoplasma capsulatum</name>
    <dbReference type="NCBI Taxonomy" id="447093"/>
    <lineage>
        <taxon>Eukaryota</taxon>
        <taxon>Fungi</taxon>
        <taxon>Dikarya</taxon>
        <taxon>Ascomycota</taxon>
        <taxon>Pezizomycotina</taxon>
        <taxon>Eurotiomycetes</taxon>
        <taxon>Eurotiomycetidae</taxon>
        <taxon>Onygenales</taxon>
        <taxon>Ajellomycetaceae</taxon>
        <taxon>Histoplasma</taxon>
    </lineage>
</organism>
<evidence type="ECO:0000313" key="1">
    <source>
        <dbReference type="EMBL" id="EEH07620.1"/>
    </source>
</evidence>
<evidence type="ECO:0000313" key="2">
    <source>
        <dbReference type="Proteomes" id="UP000001631"/>
    </source>
</evidence>
<dbReference type="EMBL" id="GG663367">
    <property type="protein sequence ID" value="EEH07620.1"/>
    <property type="molecule type" value="Genomic_DNA"/>
</dbReference>
<sequence length="121" mass="13436">MIQHRWKPGTGQKRRQRRCPSGPFLRKRLSMADFCHGWWLHCLESLVKNIHPYVAPRFPIGSSSRTPGLLESAAGAFYRSAIVFNSRSLVVFLPVFVGDPGESQTGVIQAAGGTDLLGWRG</sequence>
<dbReference type="GeneID" id="69037515"/>
<dbReference type="InParanoid" id="C0NLW9"/>
<name>C0NLW9_AJECG</name>
<reference evidence="1" key="1">
    <citation type="submission" date="2009-02" db="EMBL/GenBank/DDBJ databases">
        <title>The Genome Sequence of Ajellomyces capsulatus strain G186AR.</title>
        <authorList>
            <consortium name="The Broad Institute Genome Sequencing Platform"/>
            <person name="Champion M."/>
            <person name="Cuomo C."/>
            <person name="Ma L.-J."/>
            <person name="Henn M.R."/>
            <person name="Sil A."/>
            <person name="Goldman B."/>
            <person name="Young S.K."/>
            <person name="Kodira C.D."/>
            <person name="Zeng Q."/>
            <person name="Koehrsen M."/>
            <person name="Alvarado L."/>
            <person name="Berlin A."/>
            <person name="Borenstein D."/>
            <person name="Chen Z."/>
            <person name="Engels R."/>
            <person name="Freedman E."/>
            <person name="Gellesch M."/>
            <person name="Goldberg J."/>
            <person name="Griggs A."/>
            <person name="Gujja S."/>
            <person name="Heiman D."/>
            <person name="Hepburn T."/>
            <person name="Howarth C."/>
            <person name="Jen D."/>
            <person name="Larson L."/>
            <person name="Lewis B."/>
            <person name="Mehta T."/>
            <person name="Park D."/>
            <person name="Pearson M."/>
            <person name="Roberts A."/>
            <person name="Saif S."/>
            <person name="Shea T."/>
            <person name="Shenoy N."/>
            <person name="Sisk P."/>
            <person name="Stolte C."/>
            <person name="Sykes S."/>
            <person name="Walk T."/>
            <person name="White J."/>
            <person name="Yandava C."/>
            <person name="Klein B."/>
            <person name="McEwen J.G."/>
            <person name="Puccia R."/>
            <person name="Goldman G.H."/>
            <person name="Felipe M.S."/>
            <person name="Nino-Vega G."/>
            <person name="San-Blas G."/>
            <person name="Taylor J."/>
            <person name="Mendoza L."/>
            <person name="Galagan J."/>
            <person name="Nusbaum C."/>
            <person name="Birren B."/>
        </authorList>
    </citation>
    <scope>NUCLEOTIDE SEQUENCE</scope>
    <source>
        <strain evidence="1">G186AR</strain>
    </source>
</reference>
<dbReference type="RefSeq" id="XP_045288101.1">
    <property type="nucleotide sequence ID" value="XM_045431548.1"/>
</dbReference>
<dbReference type="AlphaFoldDB" id="C0NLW9"/>
<dbReference type="HOGENOM" id="CLU_2037423_0_0_1"/>
<dbReference type="Proteomes" id="UP000001631">
    <property type="component" value="Unassembled WGS sequence"/>
</dbReference>